<evidence type="ECO:0000256" key="1">
    <source>
        <dbReference type="SAM" id="MobiDB-lite"/>
    </source>
</evidence>
<organism evidence="2 3">
    <name type="scientific">Protopolystoma xenopodis</name>
    <dbReference type="NCBI Taxonomy" id="117903"/>
    <lineage>
        <taxon>Eukaryota</taxon>
        <taxon>Metazoa</taxon>
        <taxon>Spiralia</taxon>
        <taxon>Lophotrochozoa</taxon>
        <taxon>Platyhelminthes</taxon>
        <taxon>Monogenea</taxon>
        <taxon>Polyopisthocotylea</taxon>
        <taxon>Polystomatidea</taxon>
        <taxon>Polystomatidae</taxon>
        <taxon>Protopolystoma</taxon>
    </lineage>
</organism>
<protein>
    <submittedName>
        <fullName evidence="2">Uncharacterized protein</fullName>
    </submittedName>
</protein>
<accession>A0A448XRN1</accession>
<dbReference type="Proteomes" id="UP000784294">
    <property type="component" value="Unassembled WGS sequence"/>
</dbReference>
<sequence>MFEITKVSHLKEVVEIPDIGFFVVTKVYQLDETASAHLYHKTGAETARLKSHVGEEEMHFLRQDNLFLNCLLNSSSIKREPNRWAIHFRNSQLVIATTLAFNTNKREGRPELPGPTGQDRTGQDRTGQDRTEEERREERTISTNRKQ</sequence>
<proteinExistence type="predicted"/>
<comment type="caution">
    <text evidence="2">The sequence shown here is derived from an EMBL/GenBank/DDBJ whole genome shotgun (WGS) entry which is preliminary data.</text>
</comment>
<feature type="region of interest" description="Disordered" evidence="1">
    <location>
        <begin position="100"/>
        <end position="147"/>
    </location>
</feature>
<reference evidence="2" key="1">
    <citation type="submission" date="2018-11" db="EMBL/GenBank/DDBJ databases">
        <authorList>
            <consortium name="Pathogen Informatics"/>
        </authorList>
    </citation>
    <scope>NUCLEOTIDE SEQUENCE</scope>
</reference>
<keyword evidence="3" id="KW-1185">Reference proteome</keyword>
<name>A0A448XRN1_9PLAT</name>
<dbReference type="EMBL" id="CAAALY010279860">
    <property type="protein sequence ID" value="VEL43247.1"/>
    <property type="molecule type" value="Genomic_DNA"/>
</dbReference>
<evidence type="ECO:0000313" key="2">
    <source>
        <dbReference type="EMBL" id="VEL43247.1"/>
    </source>
</evidence>
<evidence type="ECO:0000313" key="3">
    <source>
        <dbReference type="Proteomes" id="UP000784294"/>
    </source>
</evidence>
<gene>
    <name evidence="2" type="ORF">PXEA_LOCUS36687</name>
</gene>
<feature type="compositionally biased region" description="Basic and acidic residues" evidence="1">
    <location>
        <begin position="121"/>
        <end position="140"/>
    </location>
</feature>
<dbReference type="AlphaFoldDB" id="A0A448XRN1"/>